<feature type="transmembrane region" description="Helical" evidence="1">
    <location>
        <begin position="91"/>
        <end position="112"/>
    </location>
</feature>
<feature type="domain" description="DUF7703" evidence="2">
    <location>
        <begin position="30"/>
        <end position="257"/>
    </location>
</feature>
<feature type="transmembrane region" description="Helical" evidence="1">
    <location>
        <begin position="60"/>
        <end position="79"/>
    </location>
</feature>
<gene>
    <name evidence="3" type="ORF">EJ06DRAFT_466502</name>
</gene>
<dbReference type="PANTHER" id="PTHR37013">
    <property type="entry name" value="INTEGRAL MEMBRANE PROTEIN (AFU_ORTHOLOGUE AFUA_1G05950)-RELATED"/>
    <property type="match status" value="1"/>
</dbReference>
<evidence type="ECO:0000259" key="2">
    <source>
        <dbReference type="Pfam" id="PF24802"/>
    </source>
</evidence>
<feature type="transmembrane region" description="Helical" evidence="1">
    <location>
        <begin position="207"/>
        <end position="227"/>
    </location>
</feature>
<feature type="non-terminal residue" evidence="3">
    <location>
        <position position="1"/>
    </location>
</feature>
<dbReference type="Proteomes" id="UP000799640">
    <property type="component" value="Unassembled WGS sequence"/>
</dbReference>
<evidence type="ECO:0000256" key="1">
    <source>
        <dbReference type="SAM" id="Phobius"/>
    </source>
</evidence>
<feature type="transmembrane region" description="Helical" evidence="1">
    <location>
        <begin position="124"/>
        <end position="148"/>
    </location>
</feature>
<protein>
    <recommendedName>
        <fullName evidence="2">DUF7703 domain-containing protein</fullName>
    </recommendedName>
</protein>
<dbReference type="Pfam" id="PF24802">
    <property type="entry name" value="DUF7703"/>
    <property type="match status" value="1"/>
</dbReference>
<dbReference type="PANTHER" id="PTHR37013:SF3">
    <property type="entry name" value="INTEGRAL MEMBRANE PROTEIN (AFU_ORTHOLOGUE AFUA_1G05950)"/>
    <property type="match status" value="1"/>
</dbReference>
<evidence type="ECO:0000313" key="3">
    <source>
        <dbReference type="EMBL" id="KAF2401226.1"/>
    </source>
</evidence>
<name>A0A6G1HZD1_9PEZI</name>
<feature type="non-terminal residue" evidence="3">
    <location>
        <position position="262"/>
    </location>
</feature>
<proteinExistence type="predicted"/>
<reference evidence="3" key="1">
    <citation type="journal article" date="2020" name="Stud. Mycol.">
        <title>101 Dothideomycetes genomes: a test case for predicting lifestyles and emergence of pathogens.</title>
        <authorList>
            <person name="Haridas S."/>
            <person name="Albert R."/>
            <person name="Binder M."/>
            <person name="Bloem J."/>
            <person name="Labutti K."/>
            <person name="Salamov A."/>
            <person name="Andreopoulos B."/>
            <person name="Baker S."/>
            <person name="Barry K."/>
            <person name="Bills G."/>
            <person name="Bluhm B."/>
            <person name="Cannon C."/>
            <person name="Castanera R."/>
            <person name="Culley D."/>
            <person name="Daum C."/>
            <person name="Ezra D."/>
            <person name="Gonzalez J."/>
            <person name="Henrissat B."/>
            <person name="Kuo A."/>
            <person name="Liang C."/>
            <person name="Lipzen A."/>
            <person name="Lutzoni F."/>
            <person name="Magnuson J."/>
            <person name="Mondo S."/>
            <person name="Nolan M."/>
            <person name="Ohm R."/>
            <person name="Pangilinan J."/>
            <person name="Park H.-J."/>
            <person name="Ramirez L."/>
            <person name="Alfaro M."/>
            <person name="Sun H."/>
            <person name="Tritt A."/>
            <person name="Yoshinaga Y."/>
            <person name="Zwiers L.-H."/>
            <person name="Turgeon B."/>
            <person name="Goodwin S."/>
            <person name="Spatafora J."/>
            <person name="Crous P."/>
            <person name="Grigoriev I."/>
        </authorList>
    </citation>
    <scope>NUCLEOTIDE SEQUENCE</scope>
    <source>
        <strain evidence="3">CBS 262.69</strain>
    </source>
</reference>
<keyword evidence="1" id="KW-0472">Membrane</keyword>
<dbReference type="OrthoDB" id="405906at2759"/>
<keyword evidence="1" id="KW-0812">Transmembrane</keyword>
<evidence type="ECO:0000313" key="4">
    <source>
        <dbReference type="Proteomes" id="UP000799640"/>
    </source>
</evidence>
<feature type="transmembrane region" description="Helical" evidence="1">
    <location>
        <begin position="33"/>
        <end position="53"/>
    </location>
</feature>
<accession>A0A6G1HZD1</accession>
<dbReference type="InterPro" id="IPR056120">
    <property type="entry name" value="DUF7703"/>
</dbReference>
<sequence>APTPKSGTQIGPENGISGGYQGSNPVIRRSMTAFSAIAWYNAIELIILVLVVFKKYSGLYFWSLLATSFSIIPYATGVFMKQNHVTDLEFLSITLSTIGWFIMVPGQSLVLYSRLHLVTQNERLLRFILWLIIINSVVLCIPTGVLTYGSNTPSKDQFLHAYAIVEKTQMTIFSFQELFISIVYLWEVRNILRVVYEGGTRKVMWQLAAINILIIILDVALLLVEFLDYYQIETTMKGMIYSVKLKLEFGVLSKLVKVATDK</sequence>
<organism evidence="3 4">
    <name type="scientific">Trichodelitschia bisporula</name>
    <dbReference type="NCBI Taxonomy" id="703511"/>
    <lineage>
        <taxon>Eukaryota</taxon>
        <taxon>Fungi</taxon>
        <taxon>Dikarya</taxon>
        <taxon>Ascomycota</taxon>
        <taxon>Pezizomycotina</taxon>
        <taxon>Dothideomycetes</taxon>
        <taxon>Dothideomycetes incertae sedis</taxon>
        <taxon>Phaeotrichales</taxon>
        <taxon>Phaeotrichaceae</taxon>
        <taxon>Trichodelitschia</taxon>
    </lineage>
</organism>
<dbReference type="EMBL" id="ML996693">
    <property type="protein sequence ID" value="KAF2401226.1"/>
    <property type="molecule type" value="Genomic_DNA"/>
</dbReference>
<keyword evidence="4" id="KW-1185">Reference proteome</keyword>
<dbReference type="AlphaFoldDB" id="A0A6G1HZD1"/>
<keyword evidence="1" id="KW-1133">Transmembrane helix</keyword>